<dbReference type="KEGG" id="hch:HCH_01859"/>
<dbReference type="AlphaFoldDB" id="Q2SKX8"/>
<dbReference type="EMBL" id="CP000155">
    <property type="protein sequence ID" value="ABC28696.1"/>
    <property type="molecule type" value="Genomic_DNA"/>
</dbReference>
<gene>
    <name evidence="1" type="ordered locus">HCH_01859</name>
</gene>
<keyword evidence="2" id="KW-1185">Reference proteome</keyword>
<proteinExistence type="predicted"/>
<protein>
    <submittedName>
        <fullName evidence="1">Uncharacterized protein</fullName>
    </submittedName>
</protein>
<dbReference type="STRING" id="349521.HCH_01859"/>
<reference evidence="1 2" key="1">
    <citation type="journal article" date="2005" name="Nucleic Acids Res.">
        <title>Genomic blueprint of Hahella chejuensis, a marine microbe producing an algicidal agent.</title>
        <authorList>
            <person name="Jeong H."/>
            <person name="Yim J.H."/>
            <person name="Lee C."/>
            <person name="Choi S.-H."/>
            <person name="Park Y.K."/>
            <person name="Yoon S.H."/>
            <person name="Hur C.-G."/>
            <person name="Kang H.-Y."/>
            <person name="Kim D."/>
            <person name="Lee H.H."/>
            <person name="Park K.H."/>
            <person name="Park S.-H."/>
            <person name="Park H.-S."/>
            <person name="Lee H.K."/>
            <person name="Oh T.K."/>
            <person name="Kim J.F."/>
        </authorList>
    </citation>
    <scope>NUCLEOTIDE SEQUENCE [LARGE SCALE GENOMIC DNA]</scope>
    <source>
        <strain evidence="1 2">KCTC 2396</strain>
    </source>
</reference>
<evidence type="ECO:0000313" key="2">
    <source>
        <dbReference type="Proteomes" id="UP000000238"/>
    </source>
</evidence>
<accession>Q2SKX8</accession>
<evidence type="ECO:0000313" key="1">
    <source>
        <dbReference type="EMBL" id="ABC28696.1"/>
    </source>
</evidence>
<dbReference type="HOGENOM" id="CLU_3136281_0_0_6"/>
<sequence length="49" mass="5289">MKQAAGYLTGDQNISPSNKLTGILHEKQGRNGSLVFPSLKVLEMRSSDA</sequence>
<dbReference type="Proteomes" id="UP000000238">
    <property type="component" value="Chromosome"/>
</dbReference>
<name>Q2SKX8_HAHCH</name>
<organism evidence="1 2">
    <name type="scientific">Hahella chejuensis (strain KCTC 2396)</name>
    <dbReference type="NCBI Taxonomy" id="349521"/>
    <lineage>
        <taxon>Bacteria</taxon>
        <taxon>Pseudomonadati</taxon>
        <taxon>Pseudomonadota</taxon>
        <taxon>Gammaproteobacteria</taxon>
        <taxon>Oceanospirillales</taxon>
        <taxon>Hahellaceae</taxon>
        <taxon>Hahella</taxon>
    </lineage>
</organism>